<proteinExistence type="predicted"/>
<dbReference type="Proteomes" id="UP000663879">
    <property type="component" value="Unassembled WGS sequence"/>
</dbReference>
<evidence type="ECO:0000313" key="1">
    <source>
        <dbReference type="EMBL" id="CAF1133343.1"/>
    </source>
</evidence>
<name>A0A814RFP5_9BILA</name>
<dbReference type="AlphaFoldDB" id="A0A814RFP5"/>
<reference evidence="1" key="1">
    <citation type="submission" date="2021-02" db="EMBL/GenBank/DDBJ databases">
        <authorList>
            <person name="Nowell W R."/>
        </authorList>
    </citation>
    <scope>NUCLEOTIDE SEQUENCE</scope>
    <source>
        <strain evidence="1">Ploen Becks lab</strain>
    </source>
</reference>
<sequence>MKLAGIQRKKIAQVLENLGTYHVDTVQNYAKKIILGDNLQVFEEERGKYFRPTVFEVYPDLKDEIKTFVIGLTWGNNKKRPFFQGHEREDVVQSRNEFVKLFSESKSLFDRLIKTEKETDFLEHSWENAEKNVKRVIIFHDETSLRSGEVQNQNGCILITVHFLEKAAV</sequence>
<comment type="caution">
    <text evidence="1">The sequence shown here is derived from an EMBL/GenBank/DDBJ whole genome shotgun (WGS) entry which is preliminary data.</text>
</comment>
<gene>
    <name evidence="1" type="ORF">OXX778_LOCUS22577</name>
</gene>
<organism evidence="1 2">
    <name type="scientific">Brachionus calyciflorus</name>
    <dbReference type="NCBI Taxonomy" id="104777"/>
    <lineage>
        <taxon>Eukaryota</taxon>
        <taxon>Metazoa</taxon>
        <taxon>Spiralia</taxon>
        <taxon>Gnathifera</taxon>
        <taxon>Rotifera</taxon>
        <taxon>Eurotatoria</taxon>
        <taxon>Monogononta</taxon>
        <taxon>Pseudotrocha</taxon>
        <taxon>Ploima</taxon>
        <taxon>Brachionidae</taxon>
        <taxon>Brachionus</taxon>
    </lineage>
</organism>
<keyword evidence="2" id="KW-1185">Reference proteome</keyword>
<evidence type="ECO:0000313" key="2">
    <source>
        <dbReference type="Proteomes" id="UP000663879"/>
    </source>
</evidence>
<dbReference type="OrthoDB" id="10044727at2759"/>
<dbReference type="EMBL" id="CAJNOC010009830">
    <property type="protein sequence ID" value="CAF1133343.1"/>
    <property type="molecule type" value="Genomic_DNA"/>
</dbReference>
<accession>A0A814RFP5</accession>
<protein>
    <submittedName>
        <fullName evidence="1">Uncharacterized protein</fullName>
    </submittedName>
</protein>